<organism evidence="1 2">
    <name type="scientific">Catharanthus roseus</name>
    <name type="common">Madagascar periwinkle</name>
    <name type="synonym">Vinca rosea</name>
    <dbReference type="NCBI Taxonomy" id="4058"/>
    <lineage>
        <taxon>Eukaryota</taxon>
        <taxon>Viridiplantae</taxon>
        <taxon>Streptophyta</taxon>
        <taxon>Embryophyta</taxon>
        <taxon>Tracheophyta</taxon>
        <taxon>Spermatophyta</taxon>
        <taxon>Magnoliopsida</taxon>
        <taxon>eudicotyledons</taxon>
        <taxon>Gunneridae</taxon>
        <taxon>Pentapetalae</taxon>
        <taxon>asterids</taxon>
        <taxon>lamiids</taxon>
        <taxon>Gentianales</taxon>
        <taxon>Apocynaceae</taxon>
        <taxon>Rauvolfioideae</taxon>
        <taxon>Vinceae</taxon>
        <taxon>Catharanthinae</taxon>
        <taxon>Catharanthus</taxon>
    </lineage>
</organism>
<evidence type="ECO:0000313" key="2">
    <source>
        <dbReference type="Proteomes" id="UP001060085"/>
    </source>
</evidence>
<reference evidence="2" key="1">
    <citation type="journal article" date="2023" name="Nat. Plants">
        <title>Single-cell RNA sequencing provides a high-resolution roadmap for understanding the multicellular compartmentation of specialized metabolism.</title>
        <authorList>
            <person name="Sun S."/>
            <person name="Shen X."/>
            <person name="Li Y."/>
            <person name="Li Y."/>
            <person name="Wang S."/>
            <person name="Li R."/>
            <person name="Zhang H."/>
            <person name="Shen G."/>
            <person name="Guo B."/>
            <person name="Wei J."/>
            <person name="Xu J."/>
            <person name="St-Pierre B."/>
            <person name="Chen S."/>
            <person name="Sun C."/>
        </authorList>
    </citation>
    <scope>NUCLEOTIDE SEQUENCE [LARGE SCALE GENOMIC DNA]</scope>
</reference>
<sequence length="234" mass="27029">MEELKLFGLPGSPFSCRVEIALKLKCLHYQLILQDLSNKSPLLLKYNPIHKKIPVLLHNGNPITESALILEYIDETWKANYQIFPQDPYQKAIARFWANFMEEKLRPALWRTFLVVGEGEEKVKEEAGELLKLLENELGDKKFFGGEQIGFVDIIGNFVAFWFRAIQDAMGMEVLSQDKFPKLWKWADEFVNCEVVKETLPSKEELIANFPPPYMGDQLVALFKSRFASARARK</sequence>
<protein>
    <submittedName>
        <fullName evidence="1">Uncharacterized protein</fullName>
    </submittedName>
</protein>
<keyword evidence="2" id="KW-1185">Reference proteome</keyword>
<name>A0ACC0CCG5_CATRO</name>
<proteinExistence type="predicted"/>
<comment type="caution">
    <text evidence="1">The sequence shown here is derived from an EMBL/GenBank/DDBJ whole genome shotgun (WGS) entry which is preliminary data.</text>
</comment>
<gene>
    <name evidence="1" type="ORF">M9H77_03834</name>
</gene>
<dbReference type="Proteomes" id="UP001060085">
    <property type="component" value="Linkage Group LG01"/>
</dbReference>
<evidence type="ECO:0000313" key="1">
    <source>
        <dbReference type="EMBL" id="KAI5682606.1"/>
    </source>
</evidence>
<accession>A0ACC0CCG5</accession>
<dbReference type="EMBL" id="CM044701">
    <property type="protein sequence ID" value="KAI5682606.1"/>
    <property type="molecule type" value="Genomic_DNA"/>
</dbReference>